<dbReference type="SUPFAM" id="SSF50729">
    <property type="entry name" value="PH domain-like"/>
    <property type="match status" value="1"/>
</dbReference>
<dbReference type="OMA" id="IRMEDEF"/>
<dbReference type="PROSITE" id="PS50190">
    <property type="entry name" value="SEC7"/>
    <property type="match status" value="1"/>
</dbReference>
<dbReference type="InterPro" id="IPR023394">
    <property type="entry name" value="Sec7_C_sf"/>
</dbReference>
<evidence type="ECO:0000313" key="5">
    <source>
        <dbReference type="Proteomes" id="UP000006911"/>
    </source>
</evidence>
<evidence type="ECO:0000313" key="4">
    <source>
        <dbReference type="EMBL" id="CAZ85375.1"/>
    </source>
</evidence>
<organism evidence="4 5">
    <name type="scientific">Tuber melanosporum (strain Mel28)</name>
    <name type="common">Perigord black truffle</name>
    <dbReference type="NCBI Taxonomy" id="656061"/>
    <lineage>
        <taxon>Eukaryota</taxon>
        <taxon>Fungi</taxon>
        <taxon>Dikarya</taxon>
        <taxon>Ascomycota</taxon>
        <taxon>Pezizomycotina</taxon>
        <taxon>Pezizomycetes</taxon>
        <taxon>Pezizales</taxon>
        <taxon>Tuberaceae</taxon>
        <taxon>Tuber</taxon>
    </lineage>
</organism>
<feature type="region of interest" description="Disordered" evidence="1">
    <location>
        <begin position="592"/>
        <end position="764"/>
    </location>
</feature>
<feature type="compositionally biased region" description="Low complexity" evidence="1">
    <location>
        <begin position="564"/>
        <end position="578"/>
    </location>
</feature>
<dbReference type="HOGENOM" id="CLU_008289_0_0_1"/>
<proteinExistence type="predicted"/>
<dbReference type="SMART" id="SM00233">
    <property type="entry name" value="PH"/>
    <property type="match status" value="1"/>
</dbReference>
<feature type="region of interest" description="Disordered" evidence="1">
    <location>
        <begin position="776"/>
        <end position="853"/>
    </location>
</feature>
<accession>D5GLI2</accession>
<dbReference type="KEGG" id="tml:GSTUM_00010218001"/>
<dbReference type="InterPro" id="IPR001849">
    <property type="entry name" value="PH_domain"/>
</dbReference>
<dbReference type="InterPro" id="IPR000904">
    <property type="entry name" value="Sec7_dom"/>
</dbReference>
<feature type="compositionally biased region" description="Polar residues" evidence="1">
    <location>
        <begin position="635"/>
        <end position="668"/>
    </location>
</feature>
<dbReference type="InterPro" id="IPR035999">
    <property type="entry name" value="Sec7_dom_sf"/>
</dbReference>
<dbReference type="AlphaFoldDB" id="D5GLI2"/>
<evidence type="ECO:0000259" key="2">
    <source>
        <dbReference type="PROSITE" id="PS50003"/>
    </source>
</evidence>
<dbReference type="Gene3D" id="2.30.29.30">
    <property type="entry name" value="Pleckstrin-homology domain (PH domain)/Phosphotyrosine-binding domain (PTB)"/>
    <property type="match status" value="1"/>
</dbReference>
<feature type="compositionally biased region" description="Polar residues" evidence="1">
    <location>
        <begin position="592"/>
        <end position="619"/>
    </location>
</feature>
<feature type="domain" description="PH" evidence="2">
    <location>
        <begin position="270"/>
        <end position="398"/>
    </location>
</feature>
<dbReference type="Proteomes" id="UP000006911">
    <property type="component" value="Unassembled WGS sequence"/>
</dbReference>
<dbReference type="Pfam" id="PF01369">
    <property type="entry name" value="Sec7"/>
    <property type="match status" value="1"/>
</dbReference>
<dbReference type="PANTHER" id="PTHR10663">
    <property type="entry name" value="GUANYL-NUCLEOTIDE EXCHANGE FACTOR"/>
    <property type="match status" value="1"/>
</dbReference>
<feature type="region of interest" description="Disordered" evidence="1">
    <location>
        <begin position="555"/>
        <end position="580"/>
    </location>
</feature>
<evidence type="ECO:0000259" key="3">
    <source>
        <dbReference type="PROSITE" id="PS50190"/>
    </source>
</evidence>
<feature type="compositionally biased region" description="Basic and acidic residues" evidence="1">
    <location>
        <begin position="735"/>
        <end position="753"/>
    </location>
</feature>
<gene>
    <name evidence="4" type="ORF">GSTUM_00010218001</name>
</gene>
<feature type="compositionally biased region" description="Low complexity" evidence="1">
    <location>
        <begin position="620"/>
        <end position="634"/>
    </location>
</feature>
<dbReference type="SMART" id="SM00222">
    <property type="entry name" value="Sec7"/>
    <property type="match status" value="1"/>
</dbReference>
<dbReference type="PANTHER" id="PTHR10663:SF405">
    <property type="entry name" value="ARF GUANINE NUCLEOTIDE EXCHANGE FACTOR SYT1"/>
    <property type="match status" value="1"/>
</dbReference>
<dbReference type="GO" id="GO:0005085">
    <property type="term" value="F:guanyl-nucleotide exchange factor activity"/>
    <property type="evidence" value="ECO:0007669"/>
    <property type="project" value="InterPro"/>
</dbReference>
<dbReference type="EMBL" id="FN430349">
    <property type="protein sequence ID" value="CAZ85375.1"/>
    <property type="molecule type" value="Genomic_DNA"/>
</dbReference>
<sequence length="903" mass="100494">MYLLKLFEAVSKSVVASLLARNGDAFHLAVLKAYMATFDFGSVPMDMALRKLLMEVELPSETQQIDRVLQTFADRYHDCNPFIYQDSDQAYYVAFSLIMLHTDFFNKNNKHKMQKPDYVKNTSRAIANEGLSSEILECFYHNITYTPFIRMEDEFDINGEKIVPHRPKRGIFNRAHADGKRLKEPIDPYAIIIDQQLDLLRPSLKDVVQIEDPYSYSGTASRLDMASLHRAFFRSGVLQIMSARSRPDAFLLPATMENPEGADPGVVEIKVTKVGILWRKEMKKKKTRSPWHEWGAILTGSQLYFFRNLSWIKNLMQQYESHHKHNPGTPVTFKPPLEQFKPDAQISTDDAVALLDKGYKKHKNAFAFVRHGGMQEYFIADSELEMNDWLAKLNYAATFRSAGVRMRGVVGGNYEGQRARGIRMMDSITGPSGSHSVQTPSGELAAEIAAARREVIEHKISDSEDKLADCNRQLQIHLRNAKHLTILTPIQPKAREQVVMAAGALAAKLQWIRMEMWKLRCHRDILAMDSDEERKSARERAGRNLAIVTPQISCQNSPASSIHGASPTSPLSGGPTPTQATFTSVSAVEELSQATSPVSTQKNGSTWDFTSGVSHSARGSMSSAVPRSPSLSSMLPNGTTSSTQVNDDQSFETGHSHRSLTPTLSESSFGAEIGKEKDEDKEKEKEKEKDNEEGKGKGKDKSKAKDKDSGRPKIRRSLQRTLRESQALSHRRGKSRDVSNDDPSKNSEGHPGETEGLARGSGSFTVHGKKASVITFGSEWQNLSAEDRLRRNKSNQPGTESDSMLDSESLPSTLYPSRRGSQQPFSRREDDVDLLHLPSANSRRGSHTGPILVPARIEDELPDVPEHTDVFSPGAEEELIEKLNGVKANESIATNPEAGASTG</sequence>
<dbReference type="GeneID" id="9186119"/>
<dbReference type="eggNOG" id="KOG0929">
    <property type="taxonomic scope" value="Eukaryota"/>
</dbReference>
<dbReference type="Pfam" id="PF00169">
    <property type="entry name" value="PH"/>
    <property type="match status" value="1"/>
</dbReference>
<dbReference type="InParanoid" id="D5GLI2"/>
<dbReference type="GO" id="GO:0032012">
    <property type="term" value="P:regulation of ARF protein signal transduction"/>
    <property type="evidence" value="ECO:0007669"/>
    <property type="project" value="InterPro"/>
</dbReference>
<dbReference type="CDD" id="cd00171">
    <property type="entry name" value="Sec7"/>
    <property type="match status" value="1"/>
</dbReference>
<name>D5GLI2_TUBMM</name>
<dbReference type="Gene3D" id="1.10.1000.11">
    <property type="entry name" value="Arf Nucleotide-binding Site Opener,domain 2"/>
    <property type="match status" value="1"/>
</dbReference>
<protein>
    <submittedName>
        <fullName evidence="4">(Perigord truffle) hypothetical protein</fullName>
    </submittedName>
</protein>
<dbReference type="STRING" id="656061.D5GLI2"/>
<dbReference type="PROSITE" id="PS50003">
    <property type="entry name" value="PH_DOMAIN"/>
    <property type="match status" value="1"/>
</dbReference>
<dbReference type="InterPro" id="IPR011993">
    <property type="entry name" value="PH-like_dom_sf"/>
</dbReference>
<reference evidence="4 5" key="1">
    <citation type="journal article" date="2010" name="Nature">
        <title>Perigord black truffle genome uncovers evolutionary origins and mechanisms of symbiosis.</title>
        <authorList>
            <person name="Martin F."/>
            <person name="Kohler A."/>
            <person name="Murat C."/>
            <person name="Balestrini R."/>
            <person name="Coutinho P.M."/>
            <person name="Jaillon O."/>
            <person name="Montanini B."/>
            <person name="Morin E."/>
            <person name="Noel B."/>
            <person name="Percudani R."/>
            <person name="Porcel B."/>
            <person name="Rubini A."/>
            <person name="Amicucci A."/>
            <person name="Amselem J."/>
            <person name="Anthouard V."/>
            <person name="Arcioni S."/>
            <person name="Artiguenave F."/>
            <person name="Aury J.M."/>
            <person name="Ballario P."/>
            <person name="Bolchi A."/>
            <person name="Brenna A."/>
            <person name="Brun A."/>
            <person name="Buee M."/>
            <person name="Cantarel B."/>
            <person name="Chevalier G."/>
            <person name="Couloux A."/>
            <person name="Da Silva C."/>
            <person name="Denoeud F."/>
            <person name="Duplessis S."/>
            <person name="Ghignone S."/>
            <person name="Hilselberger B."/>
            <person name="Iotti M."/>
            <person name="Marcais B."/>
            <person name="Mello A."/>
            <person name="Miranda M."/>
            <person name="Pacioni G."/>
            <person name="Quesneville H."/>
            <person name="Riccioni C."/>
            <person name="Ruotolo R."/>
            <person name="Splivallo R."/>
            <person name="Stocchi V."/>
            <person name="Tisserant E."/>
            <person name="Viscomi A.R."/>
            <person name="Zambonelli A."/>
            <person name="Zampieri E."/>
            <person name="Henrissat B."/>
            <person name="Lebrun M.H."/>
            <person name="Paolocci F."/>
            <person name="Bonfante P."/>
            <person name="Ottonello S."/>
            <person name="Wincker P."/>
        </authorList>
    </citation>
    <scope>NUCLEOTIDE SEQUENCE [LARGE SCALE GENOMIC DNA]</scope>
    <source>
        <strain evidence="4 5">Mel28</strain>
    </source>
</reference>
<feature type="compositionally biased region" description="Polar residues" evidence="1">
    <location>
        <begin position="794"/>
        <end position="825"/>
    </location>
</feature>
<evidence type="ECO:0000256" key="1">
    <source>
        <dbReference type="SAM" id="MobiDB-lite"/>
    </source>
</evidence>
<feature type="domain" description="SEC7" evidence="3">
    <location>
        <begin position="3"/>
        <end position="146"/>
    </location>
</feature>
<feature type="compositionally biased region" description="Basic and acidic residues" evidence="1">
    <location>
        <begin position="673"/>
        <end position="711"/>
    </location>
</feature>
<dbReference type="RefSeq" id="XP_002841184.1">
    <property type="nucleotide sequence ID" value="XM_002841138.1"/>
</dbReference>
<keyword evidence="5" id="KW-1185">Reference proteome</keyword>
<dbReference type="SUPFAM" id="SSF48425">
    <property type="entry name" value="Sec7 domain"/>
    <property type="match status" value="1"/>
</dbReference>
<dbReference type="FunFam" id="1.10.1000.11:FF:000002">
    <property type="entry name" value="Cytohesin 1"/>
    <property type="match status" value="1"/>
</dbReference>